<accession>A0A7S2KJM8</accession>
<dbReference type="SUPFAM" id="SSF82199">
    <property type="entry name" value="SET domain"/>
    <property type="match status" value="2"/>
</dbReference>
<proteinExistence type="predicted"/>
<name>A0A7S2KJM8_9STRA</name>
<feature type="chain" id="PRO_5031526936" description="SET domain-containing protein" evidence="1">
    <location>
        <begin position="23"/>
        <end position="633"/>
    </location>
</feature>
<dbReference type="PROSITE" id="PS50280">
    <property type="entry name" value="SET"/>
    <property type="match status" value="1"/>
</dbReference>
<protein>
    <recommendedName>
        <fullName evidence="2">SET domain-containing protein</fullName>
    </recommendedName>
</protein>
<evidence type="ECO:0000313" key="3">
    <source>
        <dbReference type="EMBL" id="CAD9579022.1"/>
    </source>
</evidence>
<dbReference type="Gene3D" id="2.170.270.10">
    <property type="entry name" value="SET domain"/>
    <property type="match status" value="2"/>
</dbReference>
<organism evidence="3">
    <name type="scientific">Leptocylindrus danicus</name>
    <dbReference type="NCBI Taxonomy" id="163516"/>
    <lineage>
        <taxon>Eukaryota</taxon>
        <taxon>Sar</taxon>
        <taxon>Stramenopiles</taxon>
        <taxon>Ochrophyta</taxon>
        <taxon>Bacillariophyta</taxon>
        <taxon>Coscinodiscophyceae</taxon>
        <taxon>Chaetocerotophycidae</taxon>
        <taxon>Leptocylindrales</taxon>
        <taxon>Leptocylindraceae</taxon>
        <taxon>Leptocylindrus</taxon>
    </lineage>
</organism>
<feature type="domain" description="SET" evidence="2">
    <location>
        <begin position="271"/>
        <end position="441"/>
    </location>
</feature>
<dbReference type="AlphaFoldDB" id="A0A7S2KJM8"/>
<dbReference type="Pfam" id="PF00856">
    <property type="entry name" value="SET"/>
    <property type="match status" value="2"/>
</dbReference>
<gene>
    <name evidence="3" type="ORF">LDAN0321_LOCUS9745</name>
</gene>
<dbReference type="InterPro" id="IPR046341">
    <property type="entry name" value="SET_dom_sf"/>
</dbReference>
<evidence type="ECO:0000256" key="1">
    <source>
        <dbReference type="SAM" id="SignalP"/>
    </source>
</evidence>
<dbReference type="EMBL" id="HBGY01015033">
    <property type="protein sequence ID" value="CAD9579022.1"/>
    <property type="molecule type" value="Transcribed_RNA"/>
</dbReference>
<sequence>MTHRRAASWLFLTTAAATLVHAYEQDNNNEQCGLYLAESTIPNAGMGLFAGQNFRKTAIVGGSSVGVLCSDLDVHNGYEPAWPQYNYFWMPDGAEQEFDARVSEAMVPGIGALANYHPWHVNVKPRPSRFVDTMLNRTVDPGAGAVTYYDVDFFASQSIGAGEEIFADYGENWVLRRQDEGKLGIFPFKGDYEMASNIVQQVRQLVVENEEKSEKIVSTLKQIVYDLNDAVGSVLPATLHDLEHVLQNGITSLQLEKRSVEWLEEHGHCMDHIVPRKSTVEQAGRGLFATRNLKEGTAVVPMPLLHIMNKDEMDMYDWETNEDGDRFRTDENTGKQLYLNYCFGDPASSVLMCPTSVGILVNHRSSTSTCTEGNGQCLADGNSDGPNGELRWADWDETNEEWLNYSMEELGKATSEGRGMTLEIVATRDIQEGEEIFIDYGPEWEETWNQHVANWKPPSDVYADYAPISFMNNRAPLRTKSELVDNPYPENVMTACLYWEMDDYLHYPDDYDGEFKFSEWEDEELLDTFSVPGHHFRVGSVKVLDETWWPCKVYREEERGFFSVRIFQKPNESSTRWTRRGIPRFVRSLPRKSIKFIHRMESSDQFLPETFRHYVGMPDGLFPEAWKNLAQED</sequence>
<dbReference type="InterPro" id="IPR001214">
    <property type="entry name" value="SET_dom"/>
</dbReference>
<feature type="signal peptide" evidence="1">
    <location>
        <begin position="1"/>
        <end position="22"/>
    </location>
</feature>
<keyword evidence="1" id="KW-0732">Signal</keyword>
<evidence type="ECO:0000259" key="2">
    <source>
        <dbReference type="PROSITE" id="PS50280"/>
    </source>
</evidence>
<reference evidence="3" key="1">
    <citation type="submission" date="2021-01" db="EMBL/GenBank/DDBJ databases">
        <authorList>
            <person name="Corre E."/>
            <person name="Pelletier E."/>
            <person name="Niang G."/>
            <person name="Scheremetjew M."/>
            <person name="Finn R."/>
            <person name="Kale V."/>
            <person name="Holt S."/>
            <person name="Cochrane G."/>
            <person name="Meng A."/>
            <person name="Brown T."/>
            <person name="Cohen L."/>
        </authorList>
    </citation>
    <scope>NUCLEOTIDE SEQUENCE</scope>
    <source>
        <strain evidence="3">B650</strain>
    </source>
</reference>